<dbReference type="EMBL" id="KB741207">
    <property type="protein sequence ID" value="ENN72906.1"/>
    <property type="molecule type" value="Genomic_DNA"/>
</dbReference>
<feature type="non-terminal residue" evidence="1">
    <location>
        <position position="1"/>
    </location>
</feature>
<dbReference type="HOGENOM" id="CLU_1268060_0_0_1"/>
<gene>
    <name evidence="1" type="ORF">YQE_10476</name>
</gene>
<dbReference type="AlphaFoldDB" id="N6TWY6"/>
<evidence type="ECO:0000313" key="1">
    <source>
        <dbReference type="EMBL" id="ENN72906.1"/>
    </source>
</evidence>
<proteinExistence type="predicted"/>
<organism evidence="1">
    <name type="scientific">Dendroctonus ponderosae</name>
    <name type="common">Mountain pine beetle</name>
    <dbReference type="NCBI Taxonomy" id="77166"/>
    <lineage>
        <taxon>Eukaryota</taxon>
        <taxon>Metazoa</taxon>
        <taxon>Ecdysozoa</taxon>
        <taxon>Arthropoda</taxon>
        <taxon>Hexapoda</taxon>
        <taxon>Insecta</taxon>
        <taxon>Pterygota</taxon>
        <taxon>Neoptera</taxon>
        <taxon>Endopterygota</taxon>
        <taxon>Coleoptera</taxon>
        <taxon>Polyphaga</taxon>
        <taxon>Cucujiformia</taxon>
        <taxon>Curculionidae</taxon>
        <taxon>Scolytinae</taxon>
        <taxon>Dendroctonus</taxon>
    </lineage>
</organism>
<accession>N6TWY6</accession>
<reference evidence="1" key="1">
    <citation type="journal article" date="2013" name="Genome Biol.">
        <title>Draft genome of the mountain pine beetle, Dendroctonus ponderosae Hopkins, a major forest pest.</title>
        <authorList>
            <person name="Keeling C.I."/>
            <person name="Yuen M.M."/>
            <person name="Liao N.Y."/>
            <person name="Docking T.R."/>
            <person name="Chan S.K."/>
            <person name="Taylor G.A."/>
            <person name="Palmquist D.L."/>
            <person name="Jackman S.D."/>
            <person name="Nguyen A."/>
            <person name="Li M."/>
            <person name="Henderson H."/>
            <person name="Janes J.K."/>
            <person name="Zhao Y."/>
            <person name="Pandoh P."/>
            <person name="Moore R."/>
            <person name="Sperling F.A."/>
            <person name="Huber D.P."/>
            <person name="Birol I."/>
            <person name="Jones S.J."/>
            <person name="Bohlmann J."/>
        </authorList>
    </citation>
    <scope>NUCLEOTIDE SEQUENCE</scope>
</reference>
<sequence length="218" mass="24582">MFKRVASDAPTLSPGLRMFTSLTISIVPVKHSRLMFQEINMQMFSIVSITSNKRVSETKNINHHVMGAYETHRVTKSECLPFEIFVGMLRAWKKDVFSGGSPVFWAGITTDNGAMAPARAGALTLFSNSLSLTSTRSPLVKTKPTFPLMSNSGQWDNETVASHLFISTNYHYSPEVTHTKIQKMATLYIYKLLVLRRRSENTVCVVSSKRYARPNKRQ</sequence>
<name>N6TWY6_DENPD</name>
<protein>
    <submittedName>
        <fullName evidence="1">Uncharacterized protein</fullName>
    </submittedName>
</protein>